<dbReference type="SUPFAM" id="SSF56801">
    <property type="entry name" value="Acetyl-CoA synthetase-like"/>
    <property type="match status" value="1"/>
</dbReference>
<feature type="domain" description="AMP-binding enzyme C-terminal" evidence="8">
    <location>
        <begin position="477"/>
        <end position="552"/>
    </location>
</feature>
<dbReference type="InterPro" id="IPR042099">
    <property type="entry name" value="ANL_N_sf"/>
</dbReference>
<protein>
    <recommendedName>
        <fullName evidence="11">4-coumarate--CoA ligase</fullName>
    </recommendedName>
</protein>
<feature type="transmembrane region" description="Helical" evidence="6">
    <location>
        <begin position="264"/>
        <end position="285"/>
    </location>
</feature>
<name>A0A2Z6LMI8_TRISU</name>
<evidence type="ECO:0008006" key="11">
    <source>
        <dbReference type="Google" id="ProtNLM"/>
    </source>
</evidence>
<keyword evidence="6" id="KW-1133">Transmembrane helix</keyword>
<feature type="region of interest" description="Disordered" evidence="5">
    <location>
        <begin position="1"/>
        <end position="23"/>
    </location>
</feature>
<keyword evidence="2" id="KW-0436">Ligase</keyword>
<dbReference type="FunFam" id="3.40.50.12780:FF:000003">
    <property type="entry name" value="Long-chain-fatty-acid--CoA ligase FadD"/>
    <property type="match status" value="1"/>
</dbReference>
<dbReference type="PANTHER" id="PTHR24096">
    <property type="entry name" value="LONG-CHAIN-FATTY-ACID--COA LIGASE"/>
    <property type="match status" value="1"/>
</dbReference>
<evidence type="ECO:0000256" key="3">
    <source>
        <dbReference type="ARBA" id="ARBA00022741"/>
    </source>
</evidence>
<keyword evidence="6" id="KW-0472">Membrane</keyword>
<feature type="transmembrane region" description="Helical" evidence="6">
    <location>
        <begin position="110"/>
        <end position="135"/>
    </location>
</feature>
<dbReference type="GO" id="GO:0005524">
    <property type="term" value="F:ATP binding"/>
    <property type="evidence" value="ECO:0007669"/>
    <property type="project" value="UniProtKB-KW"/>
</dbReference>
<reference evidence="10" key="1">
    <citation type="journal article" date="2017" name="Front. Plant Sci.">
        <title>Climate Clever Clovers: New Paradigm to Reduce the Environmental Footprint of Ruminants by Breeding Low Methanogenic Forages Utilizing Haplotype Variation.</title>
        <authorList>
            <person name="Kaur P."/>
            <person name="Appels R."/>
            <person name="Bayer P.E."/>
            <person name="Keeble-Gagnere G."/>
            <person name="Wang J."/>
            <person name="Hirakawa H."/>
            <person name="Shirasawa K."/>
            <person name="Vercoe P."/>
            <person name="Stefanova K."/>
            <person name="Durmic Z."/>
            <person name="Nichols P."/>
            <person name="Revell C."/>
            <person name="Isobe S.N."/>
            <person name="Edwards D."/>
            <person name="Erskine W."/>
        </authorList>
    </citation>
    <scope>NUCLEOTIDE SEQUENCE [LARGE SCALE GENOMIC DNA]</scope>
    <source>
        <strain evidence="10">cv. Daliak</strain>
    </source>
</reference>
<evidence type="ECO:0000259" key="7">
    <source>
        <dbReference type="Pfam" id="PF00501"/>
    </source>
</evidence>
<evidence type="ECO:0000256" key="6">
    <source>
        <dbReference type="SAM" id="Phobius"/>
    </source>
</evidence>
<evidence type="ECO:0000256" key="4">
    <source>
        <dbReference type="ARBA" id="ARBA00022840"/>
    </source>
</evidence>
<keyword evidence="6" id="KW-0812">Transmembrane</keyword>
<dbReference type="PANTHER" id="PTHR24096:SF337">
    <property type="entry name" value="4-COUMARATE--COA LIGASE"/>
    <property type="match status" value="1"/>
</dbReference>
<dbReference type="InterPro" id="IPR025110">
    <property type="entry name" value="AMP-bd_C"/>
</dbReference>
<gene>
    <name evidence="9" type="ORF">TSUD_37450</name>
</gene>
<dbReference type="FunFam" id="3.30.300.30:FF:000007">
    <property type="entry name" value="4-coumarate--CoA ligase 2"/>
    <property type="match status" value="1"/>
</dbReference>
<dbReference type="Gene3D" id="3.40.50.12780">
    <property type="entry name" value="N-terminal domain of ligase-like"/>
    <property type="match status" value="1"/>
</dbReference>
<accession>A0A2Z6LMI8</accession>
<sequence>MSGEEIWPPIEEESNTSMPPFGNSSGYNSRTGIYHSLVKLETKHEIPTKPDLNTASLVLSQFPTGELADARIAFIDLSTNHSITYGEIHRSAYSLATALFHGLEIRKGDVVFLLSPNSILYSTICLAVLSIGAILTTANPLNTKSEIAKQVHDSGAKLAISAPDELHKLVPTGVPTILTSSSSDGKFLSVEELIEGCYGSQELPHVPVEQSDTAAILYSSGTTGVSKGVVLTHANLITIMKLLCWSADVSAAQHDVFLAFIPMFHIYGLMFFGLGLLCVGVTTVLMQKYDFQSMLVAIEKYKVNNIPAVPPVIHALVKHASKNRCDMSSLRRVGSGAAPLSKEMSQEFRKMFPSVELRSGYGLTESCGGATFFGSDKDAEAHPEACGKLIPTFCAKVIDIETGKPLPPHKEGELWLKSATIMKEYLGNVEATTATIDSDGWLKTGDLCYIDENGIVYIVERIKELIKHNGYQVAPAELESVLLSHPLIVDAAVIPVEDEETGQIPMAYVVRAAGSELSEDQVIQFVAGQVAPYKKVRKVGFIDSIPRSAAGKILRKDLVAQSKYQLVSKL</sequence>
<dbReference type="CDD" id="cd05904">
    <property type="entry name" value="4CL"/>
    <property type="match status" value="1"/>
</dbReference>
<comment type="similarity">
    <text evidence="1">Belongs to the ATP-dependent AMP-binding enzyme family.</text>
</comment>
<dbReference type="Pfam" id="PF00501">
    <property type="entry name" value="AMP-binding"/>
    <property type="match status" value="1"/>
</dbReference>
<dbReference type="PROSITE" id="PS00455">
    <property type="entry name" value="AMP_BINDING"/>
    <property type="match status" value="1"/>
</dbReference>
<evidence type="ECO:0000256" key="5">
    <source>
        <dbReference type="SAM" id="MobiDB-lite"/>
    </source>
</evidence>
<keyword evidence="10" id="KW-1185">Reference proteome</keyword>
<dbReference type="OrthoDB" id="10253869at2759"/>
<dbReference type="InterPro" id="IPR020845">
    <property type="entry name" value="AMP-binding_CS"/>
</dbReference>
<keyword evidence="3" id="KW-0547">Nucleotide-binding</keyword>
<feature type="domain" description="AMP-dependent synthetase/ligase" evidence="7">
    <location>
        <begin position="71"/>
        <end position="426"/>
    </location>
</feature>
<dbReference type="AlphaFoldDB" id="A0A2Z6LMI8"/>
<evidence type="ECO:0000256" key="2">
    <source>
        <dbReference type="ARBA" id="ARBA00022598"/>
    </source>
</evidence>
<dbReference type="Proteomes" id="UP000242715">
    <property type="component" value="Unassembled WGS sequence"/>
</dbReference>
<dbReference type="InterPro" id="IPR045851">
    <property type="entry name" value="AMP-bd_C_sf"/>
</dbReference>
<dbReference type="InterPro" id="IPR000873">
    <property type="entry name" value="AMP-dep_synth/lig_dom"/>
</dbReference>
<keyword evidence="4" id="KW-0067">ATP-binding</keyword>
<dbReference type="EMBL" id="DF973165">
    <property type="protein sequence ID" value="GAU16987.1"/>
    <property type="molecule type" value="Genomic_DNA"/>
</dbReference>
<evidence type="ECO:0000259" key="8">
    <source>
        <dbReference type="Pfam" id="PF13193"/>
    </source>
</evidence>
<organism evidence="9 10">
    <name type="scientific">Trifolium subterraneum</name>
    <name type="common">Subterranean clover</name>
    <dbReference type="NCBI Taxonomy" id="3900"/>
    <lineage>
        <taxon>Eukaryota</taxon>
        <taxon>Viridiplantae</taxon>
        <taxon>Streptophyta</taxon>
        <taxon>Embryophyta</taxon>
        <taxon>Tracheophyta</taxon>
        <taxon>Spermatophyta</taxon>
        <taxon>Magnoliopsida</taxon>
        <taxon>eudicotyledons</taxon>
        <taxon>Gunneridae</taxon>
        <taxon>Pentapetalae</taxon>
        <taxon>rosids</taxon>
        <taxon>fabids</taxon>
        <taxon>Fabales</taxon>
        <taxon>Fabaceae</taxon>
        <taxon>Papilionoideae</taxon>
        <taxon>50 kb inversion clade</taxon>
        <taxon>NPAAA clade</taxon>
        <taxon>Hologalegina</taxon>
        <taxon>IRL clade</taxon>
        <taxon>Trifolieae</taxon>
        <taxon>Trifolium</taxon>
    </lineage>
</organism>
<evidence type="ECO:0000313" key="10">
    <source>
        <dbReference type="Proteomes" id="UP000242715"/>
    </source>
</evidence>
<evidence type="ECO:0000256" key="1">
    <source>
        <dbReference type="ARBA" id="ARBA00006432"/>
    </source>
</evidence>
<evidence type="ECO:0000313" key="9">
    <source>
        <dbReference type="EMBL" id="GAU16987.1"/>
    </source>
</evidence>
<dbReference type="Gene3D" id="3.30.300.30">
    <property type="match status" value="1"/>
</dbReference>
<proteinExistence type="inferred from homology"/>
<dbReference type="Pfam" id="PF13193">
    <property type="entry name" value="AMP-binding_C"/>
    <property type="match status" value="1"/>
</dbReference>
<dbReference type="GO" id="GO:0016405">
    <property type="term" value="F:CoA-ligase activity"/>
    <property type="evidence" value="ECO:0007669"/>
    <property type="project" value="TreeGrafter"/>
</dbReference>